<dbReference type="Proteomes" id="UP000648239">
    <property type="component" value="Unassembled WGS sequence"/>
</dbReference>
<dbReference type="EMBL" id="JACXWD010000001">
    <property type="protein sequence ID" value="MBD3866538.1"/>
    <property type="molecule type" value="Genomic_DNA"/>
</dbReference>
<name>A0A8J7CJR9_9BACT</name>
<dbReference type="SUPFAM" id="SSF49503">
    <property type="entry name" value="Cupredoxins"/>
    <property type="match status" value="1"/>
</dbReference>
<feature type="signal peptide" evidence="1">
    <location>
        <begin position="1"/>
        <end position="23"/>
    </location>
</feature>
<dbReference type="InterPro" id="IPR008972">
    <property type="entry name" value="Cupredoxin"/>
</dbReference>
<proteinExistence type="predicted"/>
<reference evidence="3 4" key="1">
    <citation type="submission" date="2020-08" db="EMBL/GenBank/DDBJ databases">
        <title>Acidobacteriota in marine sediments use diverse sulfur dissimilation pathways.</title>
        <authorList>
            <person name="Wasmund K."/>
        </authorList>
    </citation>
    <scope>NUCLEOTIDE SEQUENCE [LARGE SCALE GENOMIC DNA]</scope>
    <source>
        <strain evidence="3">MAG AM4</strain>
    </source>
</reference>
<dbReference type="GO" id="GO:0005507">
    <property type="term" value="F:copper ion binding"/>
    <property type="evidence" value="ECO:0007669"/>
    <property type="project" value="InterPro"/>
</dbReference>
<dbReference type="GO" id="GO:0004129">
    <property type="term" value="F:cytochrome-c oxidase activity"/>
    <property type="evidence" value="ECO:0007669"/>
    <property type="project" value="InterPro"/>
</dbReference>
<dbReference type="Gene3D" id="2.60.40.420">
    <property type="entry name" value="Cupredoxins - blue copper proteins"/>
    <property type="match status" value="1"/>
</dbReference>
<protein>
    <submittedName>
        <fullName evidence="3">Cupredoxin domain-containing protein</fullName>
    </submittedName>
</protein>
<gene>
    <name evidence="3" type="ORF">IFK94_00285</name>
</gene>
<comment type="caution">
    <text evidence="3">The sequence shown here is derived from an EMBL/GenBank/DDBJ whole genome shotgun (WGS) entry which is preliminary data.</text>
</comment>
<keyword evidence="1" id="KW-0732">Signal</keyword>
<evidence type="ECO:0000259" key="2">
    <source>
        <dbReference type="PROSITE" id="PS50857"/>
    </source>
</evidence>
<dbReference type="InterPro" id="IPR028096">
    <property type="entry name" value="EfeO_Cupredoxin"/>
</dbReference>
<evidence type="ECO:0000256" key="1">
    <source>
        <dbReference type="SAM" id="SignalP"/>
    </source>
</evidence>
<dbReference type="PROSITE" id="PS50857">
    <property type="entry name" value="COX2_CUA"/>
    <property type="match status" value="1"/>
</dbReference>
<feature type="chain" id="PRO_5035255839" evidence="1">
    <location>
        <begin position="24"/>
        <end position="134"/>
    </location>
</feature>
<organism evidence="3 4">
    <name type="scientific">Candidatus Polarisedimenticola svalbardensis</name>
    <dbReference type="NCBI Taxonomy" id="2886004"/>
    <lineage>
        <taxon>Bacteria</taxon>
        <taxon>Pseudomonadati</taxon>
        <taxon>Acidobacteriota</taxon>
        <taxon>Candidatus Polarisedimenticolia</taxon>
        <taxon>Candidatus Polarisedimenticolales</taxon>
        <taxon>Candidatus Polarisedimenticolaceae</taxon>
        <taxon>Candidatus Polarisedimenticola</taxon>
    </lineage>
</organism>
<feature type="domain" description="Cytochrome oxidase subunit II copper A binding" evidence="2">
    <location>
        <begin position="36"/>
        <end position="134"/>
    </location>
</feature>
<dbReference type="GO" id="GO:0016020">
    <property type="term" value="C:membrane"/>
    <property type="evidence" value="ECO:0007669"/>
    <property type="project" value="InterPro"/>
</dbReference>
<dbReference type="InterPro" id="IPR002429">
    <property type="entry name" value="CcO_II-like_C"/>
</dbReference>
<sequence>MMKKTVVVAIVSILAAGALVFGAGDEAPEAPAAPEAPVLEMKIYADNWSWSPNTIRAKKGTRVILTIENRDSPHSFVLKAYRLKVALPQDKTTTVEFIADKAGTFVWKCGRPCGNGCPKMRGTLTVLDPEAAGS</sequence>
<accession>A0A8J7CJR9</accession>
<evidence type="ECO:0000313" key="3">
    <source>
        <dbReference type="EMBL" id="MBD3866538.1"/>
    </source>
</evidence>
<evidence type="ECO:0000313" key="4">
    <source>
        <dbReference type="Proteomes" id="UP000648239"/>
    </source>
</evidence>
<dbReference type="Pfam" id="PF13473">
    <property type="entry name" value="Cupredoxin_1"/>
    <property type="match status" value="1"/>
</dbReference>
<dbReference type="AlphaFoldDB" id="A0A8J7CJR9"/>